<reference evidence="4 5" key="2">
    <citation type="submission" date="2016-10" db="EMBL/GenBank/DDBJ databases">
        <authorList>
            <person name="Varghese N."/>
            <person name="Submissions S."/>
        </authorList>
    </citation>
    <scope>NUCLEOTIDE SEQUENCE [LARGE SCALE GENOMIC DNA]</scope>
    <source>
        <strain evidence="5">ATCC 20501</strain>
        <strain evidence="3 4">CGMCC 4.3529</strain>
    </source>
</reference>
<dbReference type="RefSeq" id="WP_093346293.1">
    <property type="nucleotide sequence ID" value="NZ_FNVB01000002.1"/>
</dbReference>
<name>A0A1H5T7S3_9PSEU</name>
<evidence type="ECO:0000313" key="4">
    <source>
        <dbReference type="Proteomes" id="UP000199690"/>
    </source>
</evidence>
<dbReference type="AlphaFoldDB" id="A0A1H5T7S3"/>
<organism evidence="2 5">
    <name type="scientific">Saccharopolyspora kobensis</name>
    <dbReference type="NCBI Taxonomy" id="146035"/>
    <lineage>
        <taxon>Bacteria</taxon>
        <taxon>Bacillati</taxon>
        <taxon>Actinomycetota</taxon>
        <taxon>Actinomycetes</taxon>
        <taxon>Pseudonocardiales</taxon>
        <taxon>Pseudonocardiaceae</taxon>
        <taxon>Saccharopolyspora</taxon>
    </lineage>
</organism>
<dbReference type="EMBL" id="FNVB01000002">
    <property type="protein sequence ID" value="SEF58047.1"/>
    <property type="molecule type" value="Genomic_DNA"/>
</dbReference>
<accession>A0A1I1JPP4</accession>
<accession>A0A1H5T7S3</accession>
<protein>
    <recommendedName>
        <fullName evidence="6">Secreted protein</fullName>
    </recommendedName>
</protein>
<sequence>MRRVIMPGLLAGLVLLGPAAMAAHAVDVVSREECVLLGGEVIEDDENGFPVCSGGEAHGADIS</sequence>
<dbReference type="Proteomes" id="UP000199690">
    <property type="component" value="Unassembled WGS sequence"/>
</dbReference>
<dbReference type="EMBL" id="FOME01000001">
    <property type="protein sequence ID" value="SFC49922.1"/>
    <property type="molecule type" value="Genomic_DNA"/>
</dbReference>
<evidence type="ECO:0000313" key="5">
    <source>
        <dbReference type="Proteomes" id="UP000236729"/>
    </source>
</evidence>
<gene>
    <name evidence="2" type="ORF">SAMN02982929_00133</name>
    <name evidence="3" type="ORF">SAMN05216506_101899</name>
</gene>
<dbReference type="Proteomes" id="UP000236729">
    <property type="component" value="Unassembled WGS sequence"/>
</dbReference>
<evidence type="ECO:0000313" key="3">
    <source>
        <dbReference type="EMBL" id="SFC49922.1"/>
    </source>
</evidence>
<feature type="chain" id="PRO_5030027920" description="Secreted protein" evidence="1">
    <location>
        <begin position="23"/>
        <end position="63"/>
    </location>
</feature>
<reference evidence="2" key="1">
    <citation type="submission" date="2016-10" db="EMBL/GenBank/DDBJ databases">
        <authorList>
            <person name="de Groot N.N."/>
        </authorList>
    </citation>
    <scope>NUCLEOTIDE SEQUENCE [LARGE SCALE GENOMIC DNA]</scope>
    <source>
        <strain evidence="2">ATCC 20501</strain>
    </source>
</reference>
<feature type="signal peptide" evidence="1">
    <location>
        <begin position="1"/>
        <end position="22"/>
    </location>
</feature>
<keyword evidence="1" id="KW-0732">Signal</keyword>
<proteinExistence type="predicted"/>
<evidence type="ECO:0008006" key="6">
    <source>
        <dbReference type="Google" id="ProtNLM"/>
    </source>
</evidence>
<keyword evidence="4" id="KW-1185">Reference proteome</keyword>
<evidence type="ECO:0000313" key="2">
    <source>
        <dbReference type="EMBL" id="SEF58047.1"/>
    </source>
</evidence>
<evidence type="ECO:0000256" key="1">
    <source>
        <dbReference type="SAM" id="SignalP"/>
    </source>
</evidence>